<name>A0A1M5PXZ6_9BRAD</name>
<dbReference type="AlphaFoldDB" id="A0A1M5PXZ6"/>
<proteinExistence type="predicted"/>
<gene>
    <name evidence="2" type="ORF">SAMN05444169_5555</name>
</gene>
<keyword evidence="1" id="KW-0812">Transmembrane</keyword>
<evidence type="ECO:0000313" key="3">
    <source>
        <dbReference type="Proteomes" id="UP000190675"/>
    </source>
</evidence>
<feature type="transmembrane region" description="Helical" evidence="1">
    <location>
        <begin position="27"/>
        <end position="45"/>
    </location>
</feature>
<sequence>MELFVWLKGWLVPALHWLEAHPGSANWFEAIGSIAAIVFVGLFALSQARRARSHDDLDRIRRAQGLALILVPVLREFKPKIEAAIIQESKLEPPDEVLHLLDQLYVLGVAGGFVLQMVAILQAHQRALAPPNDENSDARSSYNSMARQRLGDALRYCSDAIDALLKLTRARTV</sequence>
<reference evidence="2 3" key="1">
    <citation type="submission" date="2016-11" db="EMBL/GenBank/DDBJ databases">
        <authorList>
            <person name="Jaros S."/>
            <person name="Januszkiewicz K."/>
            <person name="Wedrychowicz H."/>
        </authorList>
    </citation>
    <scope>NUCLEOTIDE SEQUENCE [LARGE SCALE GENOMIC DNA]</scope>
    <source>
        <strain evidence="2 3">GAS242</strain>
    </source>
</reference>
<organism evidence="2 3">
    <name type="scientific">Bradyrhizobium erythrophlei</name>
    <dbReference type="NCBI Taxonomy" id="1437360"/>
    <lineage>
        <taxon>Bacteria</taxon>
        <taxon>Pseudomonadati</taxon>
        <taxon>Pseudomonadota</taxon>
        <taxon>Alphaproteobacteria</taxon>
        <taxon>Hyphomicrobiales</taxon>
        <taxon>Nitrobacteraceae</taxon>
        <taxon>Bradyrhizobium</taxon>
    </lineage>
</organism>
<evidence type="ECO:0000313" key="2">
    <source>
        <dbReference type="EMBL" id="SHH06694.1"/>
    </source>
</evidence>
<keyword evidence="1" id="KW-1133">Transmembrane helix</keyword>
<dbReference type="RefSeq" id="WP_079568682.1">
    <property type="nucleotide sequence ID" value="NZ_LT670818.1"/>
</dbReference>
<evidence type="ECO:0000256" key="1">
    <source>
        <dbReference type="SAM" id="Phobius"/>
    </source>
</evidence>
<keyword evidence="1" id="KW-0472">Membrane</keyword>
<protein>
    <submittedName>
        <fullName evidence="2">Uncharacterized protein</fullName>
    </submittedName>
</protein>
<accession>A0A1M5PXZ6</accession>
<dbReference type="Proteomes" id="UP000190675">
    <property type="component" value="Chromosome I"/>
</dbReference>
<dbReference type="EMBL" id="LT670818">
    <property type="protein sequence ID" value="SHH06694.1"/>
    <property type="molecule type" value="Genomic_DNA"/>
</dbReference>